<feature type="transmembrane region" description="Helical" evidence="1">
    <location>
        <begin position="309"/>
        <end position="326"/>
    </location>
</feature>
<proteinExistence type="predicted"/>
<keyword evidence="1" id="KW-0472">Membrane</keyword>
<feature type="transmembrane region" description="Helical" evidence="1">
    <location>
        <begin position="257"/>
        <end position="275"/>
    </location>
</feature>
<keyword evidence="1" id="KW-1133">Transmembrane helix</keyword>
<feature type="transmembrane region" description="Helical" evidence="1">
    <location>
        <begin position="163"/>
        <end position="193"/>
    </location>
</feature>
<dbReference type="EMBL" id="FNBW01000002">
    <property type="protein sequence ID" value="SDF25871.1"/>
    <property type="molecule type" value="Genomic_DNA"/>
</dbReference>
<dbReference type="OrthoDB" id="176190at2"/>
<organism evidence="2 3">
    <name type="scientific">Thalassobaculum litoreum DSM 18839</name>
    <dbReference type="NCBI Taxonomy" id="1123362"/>
    <lineage>
        <taxon>Bacteria</taxon>
        <taxon>Pseudomonadati</taxon>
        <taxon>Pseudomonadota</taxon>
        <taxon>Alphaproteobacteria</taxon>
        <taxon>Rhodospirillales</taxon>
        <taxon>Thalassobaculaceae</taxon>
        <taxon>Thalassobaculum</taxon>
    </lineage>
</organism>
<evidence type="ECO:0000313" key="2">
    <source>
        <dbReference type="EMBL" id="SDF25871.1"/>
    </source>
</evidence>
<reference evidence="2 3" key="1">
    <citation type="submission" date="2016-10" db="EMBL/GenBank/DDBJ databases">
        <authorList>
            <person name="Varghese N."/>
            <person name="Submissions S."/>
        </authorList>
    </citation>
    <scope>NUCLEOTIDE SEQUENCE [LARGE SCALE GENOMIC DNA]</scope>
    <source>
        <strain evidence="2 3">DSM 18839</strain>
    </source>
</reference>
<feature type="transmembrane region" description="Helical" evidence="1">
    <location>
        <begin position="20"/>
        <end position="40"/>
    </location>
</feature>
<keyword evidence="3" id="KW-1185">Reference proteome</keyword>
<evidence type="ECO:0000256" key="1">
    <source>
        <dbReference type="SAM" id="Phobius"/>
    </source>
</evidence>
<feature type="transmembrane region" description="Helical" evidence="1">
    <location>
        <begin position="338"/>
        <end position="355"/>
    </location>
</feature>
<feature type="transmembrane region" description="Helical" evidence="1">
    <location>
        <begin position="90"/>
        <end position="110"/>
    </location>
</feature>
<accession>A0A8G2BEV4</accession>
<evidence type="ECO:0000313" key="3">
    <source>
        <dbReference type="Proteomes" id="UP000198615"/>
    </source>
</evidence>
<name>A0A8G2BEV4_9PROT</name>
<comment type="caution">
    <text evidence="2">The sequence shown here is derived from an EMBL/GenBank/DDBJ whole genome shotgun (WGS) entry which is preliminary data.</text>
</comment>
<feature type="transmembrane region" description="Helical" evidence="1">
    <location>
        <begin position="122"/>
        <end position="151"/>
    </location>
</feature>
<protein>
    <submittedName>
        <fullName evidence="2">Uncharacterized protein</fullName>
    </submittedName>
</protein>
<feature type="transmembrane region" description="Helical" evidence="1">
    <location>
        <begin position="282"/>
        <end position="303"/>
    </location>
</feature>
<gene>
    <name evidence="2" type="ORF">SAMN05660686_00776</name>
</gene>
<keyword evidence="1" id="KW-0812">Transmembrane</keyword>
<sequence>MSNDTPASTGMASKAVDWTLATVAAIGSFILMLKLGAFHATPPESLDGAWQAALQFAWLHDLQVGRDIVFPHGPYGAFYAQLYHPDLVGLWYAIRLSHAVVLAVALVWTLRVVAGPGLGWRVLACGLALLAAAALVPGPDGIWMLASFLLIGLAVDDRRAPPLLIVLLVAAIALATLAKFSFLVMGVTALIAWTAAAAFRRDPMALLAIPLYVAAIVLLWIGAGQELSGFADWVRVSFEVGSGYAAAMSLTSNRYDLAVYGALVVLLLLGVWVGFRTQSALAVKAIVVLGWLALFMFVAKAGFVRHDGHAVFPFEMAVAAAALVVAHGLPPHRGTGQLFALQALALVGAVGWLAVAHTRLTPSEHTIDRQIASRVVHAPALLLGIANDLLSQQGKAAHYRDYADKSRALLGGPHPRIASAASVDVYSYMIAPPILAGLPYHPRPVIQSYQSYMPALADRDVKEVRRTGAEVYVLQVGSIDNRPPLADGGHLWPEFLSLYNPVDQVPLGLVIERRAEPLTLETRKLVDGKNRYNSWIELPAPAPGTILQVKGGIRPTLLGRAFGLAFKPPQLTITLRRADGSEQIHRLVPGQLGAGFPVSPLMTTPQEVRALFEGEAAGAPVTAFRINAGRLQQAFWGSAFPLTVTEIHRPGQG</sequence>
<feature type="transmembrane region" description="Helical" evidence="1">
    <location>
        <begin position="205"/>
        <end position="223"/>
    </location>
</feature>
<dbReference type="Proteomes" id="UP000198615">
    <property type="component" value="Unassembled WGS sequence"/>
</dbReference>
<dbReference type="RefSeq" id="WP_139189087.1">
    <property type="nucleotide sequence ID" value="NZ_FNBW01000002.1"/>
</dbReference>
<dbReference type="AlphaFoldDB" id="A0A8G2BEV4"/>